<protein>
    <submittedName>
        <fullName evidence="2">Uncharacterized protein</fullName>
    </submittedName>
</protein>
<feature type="compositionally biased region" description="Basic and acidic residues" evidence="1">
    <location>
        <begin position="263"/>
        <end position="274"/>
    </location>
</feature>
<feature type="region of interest" description="Disordered" evidence="1">
    <location>
        <begin position="219"/>
        <end position="274"/>
    </location>
</feature>
<proteinExistence type="predicted"/>
<organism evidence="2 3">
    <name type="scientific">Mytilus galloprovincialis</name>
    <name type="common">Mediterranean mussel</name>
    <dbReference type="NCBI Taxonomy" id="29158"/>
    <lineage>
        <taxon>Eukaryota</taxon>
        <taxon>Metazoa</taxon>
        <taxon>Spiralia</taxon>
        <taxon>Lophotrochozoa</taxon>
        <taxon>Mollusca</taxon>
        <taxon>Bivalvia</taxon>
        <taxon>Autobranchia</taxon>
        <taxon>Pteriomorphia</taxon>
        <taxon>Mytilida</taxon>
        <taxon>Mytiloidea</taxon>
        <taxon>Mytilidae</taxon>
        <taxon>Mytilinae</taxon>
        <taxon>Mytilus</taxon>
    </lineage>
</organism>
<dbReference type="Proteomes" id="UP000596742">
    <property type="component" value="Unassembled WGS sequence"/>
</dbReference>
<accession>A0A8B6E9B3</accession>
<evidence type="ECO:0000313" key="2">
    <source>
        <dbReference type="EMBL" id="VDI30660.1"/>
    </source>
</evidence>
<dbReference type="AlphaFoldDB" id="A0A8B6E9B3"/>
<dbReference type="EMBL" id="UYJE01004718">
    <property type="protein sequence ID" value="VDI30660.1"/>
    <property type="molecule type" value="Genomic_DNA"/>
</dbReference>
<sequence>ISRKDKFKAKRELETMVKFRGSGLPRIFTIKETDYYYEIYMELIFPCISMTDLTKRLACIRNSVEDRGRRFFHYFFYKLLGEIQKFHVKKHTHGDLGESKNESNILLQKTEAHSVAVRLIDPGDVNHRTEIDLADISTHMCTIGRECSFTEDPIFNRFIKGKSISTEKQAEDLRQELSKEGETFESDRVYSKKIIDAIFDEPKDEAPVQSLGNIRDMVSGAQGEKGDTGEPGPMEAEDSQGPVGPRGFRGPKGDIGITGLPDRNSRKVDYGEDN</sequence>
<comment type="caution">
    <text evidence="2">The sequence shown here is derived from an EMBL/GenBank/DDBJ whole genome shotgun (WGS) entry which is preliminary data.</text>
</comment>
<feature type="non-terminal residue" evidence="2">
    <location>
        <position position="274"/>
    </location>
</feature>
<name>A0A8B6E9B3_MYTGA</name>
<dbReference type="OrthoDB" id="10505324at2759"/>
<evidence type="ECO:0000313" key="3">
    <source>
        <dbReference type="Proteomes" id="UP000596742"/>
    </source>
</evidence>
<reference evidence="2" key="1">
    <citation type="submission" date="2018-11" db="EMBL/GenBank/DDBJ databases">
        <authorList>
            <person name="Alioto T."/>
            <person name="Alioto T."/>
        </authorList>
    </citation>
    <scope>NUCLEOTIDE SEQUENCE</scope>
</reference>
<evidence type="ECO:0000256" key="1">
    <source>
        <dbReference type="SAM" id="MobiDB-lite"/>
    </source>
</evidence>
<keyword evidence="3" id="KW-1185">Reference proteome</keyword>
<gene>
    <name evidence="2" type="ORF">MGAL_10B038778</name>
</gene>